<feature type="domain" description="B30.2/SPRY" evidence="1">
    <location>
        <begin position="1"/>
        <end position="104"/>
    </location>
</feature>
<name>A0A8J4PDX0_APTPA</name>
<keyword evidence="3" id="KW-1185">Reference proteome</keyword>
<dbReference type="InterPro" id="IPR043136">
    <property type="entry name" value="B30.2/SPRY_sf"/>
</dbReference>
<gene>
    <name evidence="2" type="ORF">FQA23_0009367</name>
</gene>
<feature type="non-terminal residue" evidence="2">
    <location>
        <position position="104"/>
    </location>
</feature>
<dbReference type="AlphaFoldDB" id="A0A8J4PDX0"/>
<accession>A0A8J4PDX0</accession>
<evidence type="ECO:0000313" key="2">
    <source>
        <dbReference type="EMBL" id="KAF1666267.1"/>
    </source>
</evidence>
<dbReference type="InterPro" id="IPR013320">
    <property type="entry name" value="ConA-like_dom_sf"/>
</dbReference>
<organism evidence="2 3">
    <name type="scientific">Aptenodytes patagonicus</name>
    <name type="common">King penguin</name>
    <dbReference type="NCBI Taxonomy" id="9234"/>
    <lineage>
        <taxon>Eukaryota</taxon>
        <taxon>Metazoa</taxon>
        <taxon>Chordata</taxon>
        <taxon>Craniata</taxon>
        <taxon>Vertebrata</taxon>
        <taxon>Euteleostomi</taxon>
        <taxon>Archelosauria</taxon>
        <taxon>Archosauria</taxon>
        <taxon>Dinosauria</taxon>
        <taxon>Saurischia</taxon>
        <taxon>Theropoda</taxon>
        <taxon>Coelurosauria</taxon>
        <taxon>Aves</taxon>
        <taxon>Neognathae</taxon>
        <taxon>Neoaves</taxon>
        <taxon>Aequornithes</taxon>
        <taxon>Sphenisciformes</taxon>
        <taxon>Spheniscidae</taxon>
        <taxon>Aptenodytes</taxon>
    </lineage>
</organism>
<dbReference type="SUPFAM" id="SSF49899">
    <property type="entry name" value="Concanavalin A-like lectins/glucanases"/>
    <property type="match status" value="1"/>
</dbReference>
<dbReference type="Gene3D" id="2.60.120.920">
    <property type="match status" value="1"/>
</dbReference>
<dbReference type="PROSITE" id="PS50188">
    <property type="entry name" value="B302_SPRY"/>
    <property type="match status" value="1"/>
</dbReference>
<protein>
    <recommendedName>
        <fullName evidence="1">B30.2/SPRY domain-containing protein</fullName>
    </recommendedName>
</protein>
<evidence type="ECO:0000313" key="3">
    <source>
        <dbReference type="Proteomes" id="UP000751161"/>
    </source>
</evidence>
<sequence>ELGVVCEEIRNALRSNLMNIFLKGNLLSLRFSQGEYSLTGGKGVRNCKPCSVVGVFLDQEEYKLSFFDVEEKCLLESLFFEFSGNLYPFFSPGSDGKWLGVRPL</sequence>
<reference evidence="2" key="1">
    <citation type="journal article" date="2019" name="Gigascience">
        <title>High-coverage genomes to elucidate the evolution of penguins.</title>
        <authorList>
            <person name="Pan H."/>
            <person name="Cole T.L."/>
            <person name="Bi X."/>
            <person name="Fang M."/>
            <person name="Zhou C."/>
            <person name="Yang Z."/>
            <person name="Ksepka D.T."/>
            <person name="Hart T."/>
            <person name="Bouzat J.L."/>
            <person name="Argilla L.S."/>
            <person name="Bertelsen M.F."/>
            <person name="Boersma P.D."/>
            <person name="Bost C.A."/>
            <person name="Cherel Y."/>
            <person name="Dann P."/>
            <person name="Fiddaman S.R."/>
            <person name="Howard P."/>
            <person name="Labuschagne K."/>
            <person name="Mattern T."/>
            <person name="Miller G."/>
            <person name="Parker P."/>
            <person name="Phillips R.A."/>
            <person name="Quillfeldt P."/>
            <person name="Ryan P.G."/>
            <person name="Taylor H."/>
            <person name="Thompson D.R."/>
            <person name="Young M.J."/>
            <person name="Ellegaard M.R."/>
            <person name="Gilbert M.T.P."/>
            <person name="Sinding M.S."/>
            <person name="Pacheco G."/>
            <person name="Shepherd L.D."/>
            <person name="Tennyson A.J.D."/>
            <person name="Grosser S."/>
            <person name="Kay E."/>
            <person name="Nupen L.J."/>
            <person name="Ellenberg U."/>
            <person name="Houston D.M."/>
            <person name="Reeve A.H."/>
            <person name="Johnson K."/>
            <person name="Masello J.F."/>
            <person name="Stracke T."/>
            <person name="McKinlay B."/>
            <person name="Borboroglu P.G."/>
            <person name="Zhang D.X."/>
            <person name="Zhang G."/>
        </authorList>
    </citation>
    <scope>NUCLEOTIDE SEQUENCE</scope>
    <source>
        <strain evidence="2">KP FORT 001</strain>
    </source>
</reference>
<comment type="caution">
    <text evidence="2">The sequence shown here is derived from an EMBL/GenBank/DDBJ whole genome shotgun (WGS) entry which is preliminary data.</text>
</comment>
<dbReference type="Proteomes" id="UP000751161">
    <property type="component" value="Unassembled WGS sequence"/>
</dbReference>
<proteinExistence type="predicted"/>
<dbReference type="InterPro" id="IPR001870">
    <property type="entry name" value="B30.2/SPRY"/>
</dbReference>
<dbReference type="EMBL" id="VULM01003556">
    <property type="protein sequence ID" value="KAF1666267.1"/>
    <property type="molecule type" value="Genomic_DNA"/>
</dbReference>
<feature type="non-terminal residue" evidence="2">
    <location>
        <position position="1"/>
    </location>
</feature>
<evidence type="ECO:0000259" key="1">
    <source>
        <dbReference type="PROSITE" id="PS50188"/>
    </source>
</evidence>